<reference evidence="1" key="1">
    <citation type="submission" date="2014-11" db="EMBL/GenBank/DDBJ databases">
        <authorList>
            <person name="Amaro Gonzalez C."/>
        </authorList>
    </citation>
    <scope>NUCLEOTIDE SEQUENCE</scope>
</reference>
<evidence type="ECO:0000313" key="1">
    <source>
        <dbReference type="EMBL" id="JAH36090.1"/>
    </source>
</evidence>
<proteinExistence type="predicted"/>
<sequence length="25" mass="3024">MLMSNLCHYAIAYWNKNLIFESPYT</sequence>
<protein>
    <submittedName>
        <fullName evidence="1">Uncharacterized protein</fullName>
    </submittedName>
</protein>
<name>A0A0E9S5Z9_ANGAN</name>
<organism evidence="1">
    <name type="scientific">Anguilla anguilla</name>
    <name type="common">European freshwater eel</name>
    <name type="synonym">Muraena anguilla</name>
    <dbReference type="NCBI Taxonomy" id="7936"/>
    <lineage>
        <taxon>Eukaryota</taxon>
        <taxon>Metazoa</taxon>
        <taxon>Chordata</taxon>
        <taxon>Craniata</taxon>
        <taxon>Vertebrata</taxon>
        <taxon>Euteleostomi</taxon>
        <taxon>Actinopterygii</taxon>
        <taxon>Neopterygii</taxon>
        <taxon>Teleostei</taxon>
        <taxon>Anguilliformes</taxon>
        <taxon>Anguillidae</taxon>
        <taxon>Anguilla</taxon>
    </lineage>
</organism>
<dbReference type="AlphaFoldDB" id="A0A0E9S5Z9"/>
<accession>A0A0E9S5Z9</accession>
<reference evidence="1" key="2">
    <citation type="journal article" date="2015" name="Fish Shellfish Immunol.">
        <title>Early steps in the European eel (Anguilla anguilla)-Vibrio vulnificus interaction in the gills: Role of the RtxA13 toxin.</title>
        <authorList>
            <person name="Callol A."/>
            <person name="Pajuelo D."/>
            <person name="Ebbesson L."/>
            <person name="Teles M."/>
            <person name="MacKenzie S."/>
            <person name="Amaro C."/>
        </authorList>
    </citation>
    <scope>NUCLEOTIDE SEQUENCE</scope>
</reference>
<dbReference type="EMBL" id="GBXM01072487">
    <property type="protein sequence ID" value="JAH36090.1"/>
    <property type="molecule type" value="Transcribed_RNA"/>
</dbReference>